<proteinExistence type="inferred from homology"/>
<dbReference type="PANTHER" id="PTHR28520">
    <property type="entry name" value="MITOTIC-SPINDLE ORGANIZING PROTEIN 1"/>
    <property type="match status" value="1"/>
</dbReference>
<gene>
    <name evidence="5" type="primary">g11084</name>
    <name evidence="5" type="ORF">VP750_LOCUS9928</name>
</gene>
<dbReference type="InterPro" id="IPR022214">
    <property type="entry name" value="MZT1"/>
</dbReference>
<evidence type="ECO:0000256" key="2">
    <source>
        <dbReference type="ARBA" id="ARBA00011015"/>
    </source>
</evidence>
<sequence>MGDAAVAQANATVDIVHEIATILDTGLSKEEVAIIIALIENGVNPQALAEVVKQLKREAAALRAQHQAGQAQEASA</sequence>
<evidence type="ECO:0000313" key="6">
    <source>
        <dbReference type="Proteomes" id="UP001497392"/>
    </source>
</evidence>
<evidence type="ECO:0000313" key="5">
    <source>
        <dbReference type="EMBL" id="CAL5228022.1"/>
    </source>
</evidence>
<evidence type="ECO:0000256" key="4">
    <source>
        <dbReference type="ARBA" id="ARBA00023212"/>
    </source>
</evidence>
<accession>A0ABP1G8A0</accession>
<evidence type="ECO:0000256" key="3">
    <source>
        <dbReference type="ARBA" id="ARBA00022490"/>
    </source>
</evidence>
<keyword evidence="3" id="KW-0963">Cytoplasm</keyword>
<evidence type="ECO:0000256" key="1">
    <source>
        <dbReference type="ARBA" id="ARBA00004267"/>
    </source>
</evidence>
<dbReference type="Proteomes" id="UP001497392">
    <property type="component" value="Unassembled WGS sequence"/>
</dbReference>
<reference evidence="5 6" key="1">
    <citation type="submission" date="2024-06" db="EMBL/GenBank/DDBJ databases">
        <authorList>
            <person name="Kraege A."/>
            <person name="Thomma B."/>
        </authorList>
    </citation>
    <scope>NUCLEOTIDE SEQUENCE [LARGE SCALE GENOMIC DNA]</scope>
</reference>
<keyword evidence="4" id="KW-0206">Cytoskeleton</keyword>
<dbReference type="PANTHER" id="PTHR28520:SF2">
    <property type="entry name" value="MITOTIC-SPINDLE ORGANIZING PROTEIN 1"/>
    <property type="match status" value="1"/>
</dbReference>
<comment type="similarity">
    <text evidence="2">Belongs to the MOZART1 family.</text>
</comment>
<dbReference type="EMBL" id="CAXHTA020000017">
    <property type="protein sequence ID" value="CAL5228022.1"/>
    <property type="molecule type" value="Genomic_DNA"/>
</dbReference>
<comment type="caution">
    <text evidence="5">The sequence shown here is derived from an EMBL/GenBank/DDBJ whole genome shotgun (WGS) entry which is preliminary data.</text>
</comment>
<organism evidence="5 6">
    <name type="scientific">Coccomyxa viridis</name>
    <dbReference type="NCBI Taxonomy" id="1274662"/>
    <lineage>
        <taxon>Eukaryota</taxon>
        <taxon>Viridiplantae</taxon>
        <taxon>Chlorophyta</taxon>
        <taxon>core chlorophytes</taxon>
        <taxon>Trebouxiophyceae</taxon>
        <taxon>Trebouxiophyceae incertae sedis</taxon>
        <taxon>Coccomyxaceae</taxon>
        <taxon>Coccomyxa</taxon>
    </lineage>
</organism>
<dbReference type="Pfam" id="PF12554">
    <property type="entry name" value="MOZART1"/>
    <property type="match status" value="1"/>
</dbReference>
<comment type="subcellular location">
    <subcellularLocation>
        <location evidence="1">Cytoplasm</location>
        <location evidence="1">Cytoskeleton</location>
        <location evidence="1">Microtubule organizing center</location>
    </subcellularLocation>
</comment>
<name>A0ABP1G8A0_9CHLO</name>
<keyword evidence="6" id="KW-1185">Reference proteome</keyword>
<protein>
    <submittedName>
        <fullName evidence="5">G11084 protein</fullName>
    </submittedName>
</protein>